<feature type="transmembrane region" description="Helical" evidence="1">
    <location>
        <begin position="75"/>
        <end position="93"/>
    </location>
</feature>
<gene>
    <name evidence="2" type="ORF">F8C67_05965</name>
</gene>
<feature type="transmembrane region" description="Helical" evidence="1">
    <location>
        <begin position="20"/>
        <end position="43"/>
    </location>
</feature>
<dbReference type="OrthoDB" id="1452202at2"/>
<comment type="caution">
    <text evidence="2">The sequence shown here is derived from an EMBL/GenBank/DDBJ whole genome shotgun (WGS) entry which is preliminary data.</text>
</comment>
<dbReference type="AlphaFoldDB" id="A0A6N6RJ82"/>
<proteinExistence type="predicted"/>
<evidence type="ECO:0000256" key="1">
    <source>
        <dbReference type="SAM" id="Phobius"/>
    </source>
</evidence>
<protein>
    <recommendedName>
        <fullName evidence="4">ABC transporter permease subunit</fullName>
    </recommendedName>
</protein>
<evidence type="ECO:0000313" key="3">
    <source>
        <dbReference type="Proteomes" id="UP000468650"/>
    </source>
</evidence>
<keyword evidence="1" id="KW-1133">Transmembrane helix</keyword>
<feature type="transmembrane region" description="Helical" evidence="1">
    <location>
        <begin position="252"/>
        <end position="271"/>
    </location>
</feature>
<dbReference type="Pfam" id="PF12730">
    <property type="entry name" value="ABC2_membrane_4"/>
    <property type="match status" value="1"/>
</dbReference>
<sequence>MIRLFYIEWLKISRSRYFKWMMGLWLFAFLVVPFGIDQFLSWINDSSDFISTDLGVKPEDFPVFYFIDIWHNLSYIYKLITPLLCIIVIVNVGQEWEEKTIRQNVIDGLSRTEYFFSKVILLAFLSFLSFTLLLILGLVLGGAMSGGFSWNEIVSHIDFLFAYWLHIFLHLNIAMLAINLMRKVGLTILIFLLYMYFIEPVAWGILGFMHAKQGWADLAVFLPIDASWSLIPSPLGKYITWYVHEHVQWSNVYPALAWLGITLLANARLMISRDLR</sequence>
<feature type="transmembrane region" description="Helical" evidence="1">
    <location>
        <begin position="114"/>
        <end position="140"/>
    </location>
</feature>
<keyword evidence="1" id="KW-0812">Transmembrane</keyword>
<dbReference type="RefSeq" id="WP_151666906.1">
    <property type="nucleotide sequence ID" value="NZ_WBVO01000003.1"/>
</dbReference>
<reference evidence="2 3" key="1">
    <citation type="submission" date="2019-09" db="EMBL/GenBank/DDBJ databases">
        <title>Genomes of family Cryomorphaceae.</title>
        <authorList>
            <person name="Bowman J.P."/>
        </authorList>
    </citation>
    <scope>NUCLEOTIDE SEQUENCE [LARGE SCALE GENOMIC DNA]</scope>
    <source>
        <strain evidence="2 3">LMG 25704</strain>
    </source>
</reference>
<evidence type="ECO:0000313" key="2">
    <source>
        <dbReference type="EMBL" id="KAB2813704.1"/>
    </source>
</evidence>
<keyword evidence="1" id="KW-0472">Membrane</keyword>
<keyword evidence="3" id="KW-1185">Reference proteome</keyword>
<feature type="transmembrane region" description="Helical" evidence="1">
    <location>
        <begin position="160"/>
        <end position="181"/>
    </location>
</feature>
<dbReference type="Proteomes" id="UP000468650">
    <property type="component" value="Unassembled WGS sequence"/>
</dbReference>
<dbReference type="EMBL" id="WBVO01000003">
    <property type="protein sequence ID" value="KAB2813704.1"/>
    <property type="molecule type" value="Genomic_DNA"/>
</dbReference>
<name>A0A6N6RJ82_9FLAO</name>
<accession>A0A6N6RJ82</accession>
<evidence type="ECO:0008006" key="4">
    <source>
        <dbReference type="Google" id="ProtNLM"/>
    </source>
</evidence>
<organism evidence="2 3">
    <name type="scientific">Phaeocystidibacter luteus</name>
    <dbReference type="NCBI Taxonomy" id="911197"/>
    <lineage>
        <taxon>Bacteria</taxon>
        <taxon>Pseudomonadati</taxon>
        <taxon>Bacteroidota</taxon>
        <taxon>Flavobacteriia</taxon>
        <taxon>Flavobacteriales</taxon>
        <taxon>Phaeocystidibacteraceae</taxon>
        <taxon>Phaeocystidibacter</taxon>
    </lineage>
</organism>
<feature type="transmembrane region" description="Helical" evidence="1">
    <location>
        <begin position="188"/>
        <end position="209"/>
    </location>
</feature>